<name>A0A4R2BUX7_9HYPH</name>
<comment type="caution">
    <text evidence="3">The sequence shown here is derived from an EMBL/GenBank/DDBJ whole genome shotgun (WGS) entry which is preliminary data.</text>
</comment>
<evidence type="ECO:0000256" key="2">
    <source>
        <dbReference type="SAM" id="Phobius"/>
    </source>
</evidence>
<evidence type="ECO:0000313" key="4">
    <source>
        <dbReference type="Proteomes" id="UP000295043"/>
    </source>
</evidence>
<gene>
    <name evidence="3" type="ORF">EV184_106169</name>
</gene>
<keyword evidence="2" id="KW-0812">Transmembrane</keyword>
<feature type="compositionally biased region" description="Basic residues" evidence="1">
    <location>
        <begin position="1"/>
        <end position="13"/>
    </location>
</feature>
<dbReference type="RefSeq" id="WP_165913959.1">
    <property type="nucleotide sequence ID" value="NZ_SLVU01000006.1"/>
</dbReference>
<accession>A0A4R2BUX7</accession>
<dbReference type="EMBL" id="SLVU01000006">
    <property type="protein sequence ID" value="TCN31396.1"/>
    <property type="molecule type" value="Genomic_DNA"/>
</dbReference>
<dbReference type="AlphaFoldDB" id="A0A4R2BUX7"/>
<reference evidence="3 4" key="1">
    <citation type="submission" date="2019-03" db="EMBL/GenBank/DDBJ databases">
        <title>Genomic Encyclopedia of Type Strains, Phase IV (KMG-V): Genome sequencing to study the core and pangenomes of soil and plant-associated prokaryotes.</title>
        <authorList>
            <person name="Whitman W."/>
        </authorList>
    </citation>
    <scope>NUCLEOTIDE SEQUENCE [LARGE SCALE GENOMIC DNA]</scope>
    <source>
        <strain evidence="3 4">23C40</strain>
    </source>
</reference>
<protein>
    <submittedName>
        <fullName evidence="3">Uncharacterized protein</fullName>
    </submittedName>
</protein>
<keyword evidence="2" id="KW-0472">Membrane</keyword>
<sequence length="57" mass="6100">MAQLVRHSRKPIHTRAADPARGEAPPPRVSTILCLILAGMTLLVFIGKAFTSLFAAS</sequence>
<evidence type="ECO:0000313" key="3">
    <source>
        <dbReference type="EMBL" id="TCN31396.1"/>
    </source>
</evidence>
<evidence type="ECO:0000256" key="1">
    <source>
        <dbReference type="SAM" id="MobiDB-lite"/>
    </source>
</evidence>
<keyword evidence="2" id="KW-1133">Transmembrane helix</keyword>
<feature type="region of interest" description="Disordered" evidence="1">
    <location>
        <begin position="1"/>
        <end position="26"/>
    </location>
</feature>
<feature type="transmembrane region" description="Helical" evidence="2">
    <location>
        <begin position="31"/>
        <end position="56"/>
    </location>
</feature>
<organism evidence="3 4">
    <name type="scientific">Sinorhizobium americanum</name>
    <dbReference type="NCBI Taxonomy" id="194963"/>
    <lineage>
        <taxon>Bacteria</taxon>
        <taxon>Pseudomonadati</taxon>
        <taxon>Pseudomonadota</taxon>
        <taxon>Alphaproteobacteria</taxon>
        <taxon>Hyphomicrobiales</taxon>
        <taxon>Rhizobiaceae</taxon>
        <taxon>Sinorhizobium/Ensifer group</taxon>
        <taxon>Sinorhizobium</taxon>
    </lineage>
</organism>
<dbReference type="Proteomes" id="UP000295043">
    <property type="component" value="Unassembled WGS sequence"/>
</dbReference>
<proteinExistence type="predicted"/>